<comment type="similarity">
    <text evidence="4 15">Belongs to the NifD/NifK/NifE/NifN family.</text>
</comment>
<dbReference type="GO" id="GO:0016612">
    <property type="term" value="C:molybdenum-iron nitrogenase complex"/>
    <property type="evidence" value="ECO:0007669"/>
    <property type="project" value="UniProtKB-UniRule"/>
</dbReference>
<keyword evidence="12" id="KW-0411">Iron-sulfur</keyword>
<evidence type="ECO:0000256" key="4">
    <source>
        <dbReference type="ARBA" id="ARBA00011002"/>
    </source>
</evidence>
<dbReference type="InterPro" id="IPR000510">
    <property type="entry name" value="Nase/OxRdtase_comp1"/>
</dbReference>
<feature type="domain" description="Nitrogenase/oxidoreductase component 1" evidence="17">
    <location>
        <begin position="63"/>
        <end position="465"/>
    </location>
</feature>
<name>A0A1C3P4J4_9ACTN</name>
<dbReference type="NCBIfam" id="TIGR01282">
    <property type="entry name" value="nifD"/>
    <property type="match status" value="1"/>
</dbReference>
<dbReference type="PANTHER" id="PTHR43457">
    <property type="entry name" value="NITROGENASE MOLYBDENUM-IRON PROTEIN ALPHA CHAIN"/>
    <property type="match status" value="1"/>
</dbReference>
<dbReference type="GO" id="GO:0005524">
    <property type="term" value="F:ATP binding"/>
    <property type="evidence" value="ECO:0007669"/>
    <property type="project" value="UniProtKB-KW"/>
</dbReference>
<evidence type="ECO:0000256" key="14">
    <source>
        <dbReference type="ARBA" id="ARBA00047967"/>
    </source>
</evidence>
<keyword evidence="10 16" id="KW-0560">Oxidoreductase</keyword>
<sequence length="481" mass="53580">MTPPVQTPAQTQAMIDEVLSAYPPKVAKARAKHIKPNDPEGSKGCEVKSNIKSRPGVMTIRGCAYAGSKGVVWGPIKDMVHISHGPVGCGQYSWASRRNYSRGTCGVDNFVTFQFTSDFQERDIVFGGDKKLAATCKEIAELFPLAKGISIQSECPIGLIGDDIDAVARATSKELDMPVVPVKCEGFRGVSQSLGHHVANDAIRDIVLGTRETTKQTPYDVALIGDYNIGGDAWASRRILENMGLRVVAQWSGDGTLNELCSSHHVKLNLIHCYRSMNYICTTMEERFGTPWMEFNFFGPTKIVESMRKIASYFDDAIKEKTEAAIKSYQPFFDQVINEYRPRLESKRVMLLVGALRPRHTIGAYEDLGMEIIGIGCEFAHKDDYTRTSLELGEGVVLYDDPTAYELEEFARRLKPDLMGAGVKEKYVFHKMALPFRQMHSWDYSGPYHGVDGFAVFARDMDIAINSPTWNPFQAPWSNAA</sequence>
<evidence type="ECO:0000313" key="18">
    <source>
        <dbReference type="EMBL" id="SBW24723.1"/>
    </source>
</evidence>
<comment type="subunit">
    <text evidence="5">Tetramer of two alpha and two beta chains. Forms complex with the iron protein (nitrogenase component 2).</text>
</comment>
<keyword evidence="9" id="KW-0067">ATP-binding</keyword>
<comment type="cofactor">
    <cofactor evidence="2">
        <name>[7Fe-Mo-9S-C-homocitryl] cluster</name>
        <dbReference type="ChEBI" id="CHEBI:30409"/>
    </cofactor>
</comment>
<dbReference type="SUPFAM" id="SSF53807">
    <property type="entry name" value="Helical backbone' metal receptor"/>
    <property type="match status" value="1"/>
</dbReference>
<dbReference type="EC" id="1.18.6.1" evidence="16"/>
<proteinExistence type="inferred from homology"/>
<dbReference type="InterPro" id="IPR000318">
    <property type="entry name" value="Nase_comp1_CS"/>
</dbReference>
<evidence type="ECO:0000259" key="17">
    <source>
        <dbReference type="Pfam" id="PF00148"/>
    </source>
</evidence>
<dbReference type="AlphaFoldDB" id="A0A1C3P4J4"/>
<comment type="function">
    <text evidence="3">This molybdenum-iron protein is part of the nitrogenase complex that catalyzes the key enzymatic reactions in nitrogen fixation.</text>
</comment>
<evidence type="ECO:0000256" key="12">
    <source>
        <dbReference type="ARBA" id="ARBA00023014"/>
    </source>
</evidence>
<protein>
    <recommendedName>
        <fullName evidence="16">Nitrogenase protein alpha chain</fullName>
        <ecNumber evidence="16">1.18.6.1</ecNumber>
    </recommendedName>
</protein>
<evidence type="ECO:0000256" key="6">
    <source>
        <dbReference type="ARBA" id="ARBA00022505"/>
    </source>
</evidence>
<dbReference type="PROSITE" id="PS00090">
    <property type="entry name" value="NITROGENASE_1_2"/>
    <property type="match status" value="1"/>
</dbReference>
<evidence type="ECO:0000256" key="8">
    <source>
        <dbReference type="ARBA" id="ARBA00022741"/>
    </source>
</evidence>
<dbReference type="EMBL" id="FLUV01001785">
    <property type="protein sequence ID" value="SBW24723.1"/>
    <property type="molecule type" value="Genomic_DNA"/>
</dbReference>
<dbReference type="InterPro" id="IPR005972">
    <property type="entry name" value="Nase_Mo-Fe_asu"/>
</dbReference>
<evidence type="ECO:0000256" key="9">
    <source>
        <dbReference type="ARBA" id="ARBA00022840"/>
    </source>
</evidence>
<evidence type="ECO:0000256" key="2">
    <source>
        <dbReference type="ARBA" id="ARBA00001969"/>
    </source>
</evidence>
<evidence type="ECO:0000256" key="16">
    <source>
        <dbReference type="RuleBase" id="RU004022"/>
    </source>
</evidence>
<keyword evidence="8" id="KW-0547">Nucleotide-binding</keyword>
<comment type="cofactor">
    <cofactor evidence="1">
        <name>[8Fe-7S] cluster</name>
        <dbReference type="ChEBI" id="CHEBI:21143"/>
    </cofactor>
</comment>
<reference evidence="19" key="1">
    <citation type="submission" date="2016-02" db="EMBL/GenBank/DDBJ databases">
        <authorList>
            <person name="Wibberg D."/>
        </authorList>
    </citation>
    <scope>NUCLEOTIDE SEQUENCE [LARGE SCALE GENOMIC DNA]</scope>
</reference>
<keyword evidence="11 16" id="KW-0408">Iron</keyword>
<evidence type="ECO:0000256" key="11">
    <source>
        <dbReference type="ARBA" id="ARBA00023004"/>
    </source>
</evidence>
<gene>
    <name evidence="18" type="primary">nifD1</name>
    <name evidence="18" type="ORF">FDG2_4275</name>
</gene>
<evidence type="ECO:0000256" key="15">
    <source>
        <dbReference type="RuleBase" id="RU004021"/>
    </source>
</evidence>
<keyword evidence="7 16" id="KW-0479">Metal-binding</keyword>
<dbReference type="Proteomes" id="UP000199013">
    <property type="component" value="Unassembled WGS sequence"/>
</dbReference>
<dbReference type="PROSITE" id="PS00699">
    <property type="entry name" value="NITROGENASE_1_1"/>
    <property type="match status" value="1"/>
</dbReference>
<dbReference type="InterPro" id="IPR010143">
    <property type="entry name" value="Nase_comp1_asu"/>
</dbReference>
<comment type="catalytic activity">
    <reaction evidence="14 16">
        <text>N2 + 8 reduced [2Fe-2S]-[ferredoxin] + 16 ATP + 16 H2O = H2 + 8 oxidized [2Fe-2S]-[ferredoxin] + 2 NH4(+) + 16 ADP + 16 phosphate + 6 H(+)</text>
        <dbReference type="Rhea" id="RHEA:21448"/>
        <dbReference type="Rhea" id="RHEA-COMP:10000"/>
        <dbReference type="Rhea" id="RHEA-COMP:10001"/>
        <dbReference type="ChEBI" id="CHEBI:15377"/>
        <dbReference type="ChEBI" id="CHEBI:15378"/>
        <dbReference type="ChEBI" id="CHEBI:17997"/>
        <dbReference type="ChEBI" id="CHEBI:18276"/>
        <dbReference type="ChEBI" id="CHEBI:28938"/>
        <dbReference type="ChEBI" id="CHEBI:30616"/>
        <dbReference type="ChEBI" id="CHEBI:33737"/>
        <dbReference type="ChEBI" id="CHEBI:33738"/>
        <dbReference type="ChEBI" id="CHEBI:43474"/>
        <dbReference type="ChEBI" id="CHEBI:456216"/>
        <dbReference type="EC" id="1.18.6.1"/>
    </reaction>
</comment>
<keyword evidence="19" id="KW-1185">Reference proteome</keyword>
<evidence type="ECO:0000256" key="5">
    <source>
        <dbReference type="ARBA" id="ARBA00011462"/>
    </source>
</evidence>
<dbReference type="GO" id="GO:0046872">
    <property type="term" value="F:metal ion binding"/>
    <property type="evidence" value="ECO:0007669"/>
    <property type="project" value="UniProtKB-KW"/>
</dbReference>
<dbReference type="Pfam" id="PF00148">
    <property type="entry name" value="Oxidored_nitro"/>
    <property type="match status" value="1"/>
</dbReference>
<keyword evidence="6" id="KW-0500">Molybdenum</keyword>
<dbReference type="CDD" id="cd01976">
    <property type="entry name" value="Nitrogenase_MoFe_alpha"/>
    <property type="match status" value="1"/>
</dbReference>
<dbReference type="GO" id="GO:0016163">
    <property type="term" value="F:nitrogenase activity"/>
    <property type="evidence" value="ECO:0007669"/>
    <property type="project" value="UniProtKB-UniRule"/>
</dbReference>
<keyword evidence="13 15" id="KW-0535">Nitrogen fixation</keyword>
<evidence type="ECO:0000256" key="3">
    <source>
        <dbReference type="ARBA" id="ARBA00002621"/>
    </source>
</evidence>
<evidence type="ECO:0000256" key="7">
    <source>
        <dbReference type="ARBA" id="ARBA00022723"/>
    </source>
</evidence>
<evidence type="ECO:0000256" key="10">
    <source>
        <dbReference type="ARBA" id="ARBA00023002"/>
    </source>
</evidence>
<evidence type="ECO:0000256" key="13">
    <source>
        <dbReference type="ARBA" id="ARBA00023231"/>
    </source>
</evidence>
<dbReference type="GO" id="GO:0051536">
    <property type="term" value="F:iron-sulfur cluster binding"/>
    <property type="evidence" value="ECO:0007669"/>
    <property type="project" value="UniProtKB-KW"/>
</dbReference>
<dbReference type="PANTHER" id="PTHR43457:SF1">
    <property type="entry name" value="NITROGENASE MOLYBDENUM-IRON PROTEIN ALPHA CHAIN"/>
    <property type="match status" value="1"/>
</dbReference>
<evidence type="ECO:0000256" key="1">
    <source>
        <dbReference type="ARBA" id="ARBA00001919"/>
    </source>
</evidence>
<accession>A0A1C3P4J4</accession>
<dbReference type="NCBIfam" id="TIGR01862">
    <property type="entry name" value="N2-ase-Ialpha"/>
    <property type="match status" value="1"/>
</dbReference>
<organism evidence="18 19">
    <name type="scientific">Candidatus Protofrankia californiensis</name>
    <dbReference type="NCBI Taxonomy" id="1839754"/>
    <lineage>
        <taxon>Bacteria</taxon>
        <taxon>Bacillati</taxon>
        <taxon>Actinomycetota</taxon>
        <taxon>Actinomycetes</taxon>
        <taxon>Frankiales</taxon>
        <taxon>Frankiaceae</taxon>
        <taxon>Protofrankia</taxon>
    </lineage>
</organism>
<evidence type="ECO:0000313" key="19">
    <source>
        <dbReference type="Proteomes" id="UP000199013"/>
    </source>
</evidence>
<dbReference type="Gene3D" id="3.40.50.1980">
    <property type="entry name" value="Nitrogenase molybdenum iron protein domain"/>
    <property type="match status" value="3"/>
</dbReference>